<dbReference type="Proteomes" id="UP001416858">
    <property type="component" value="Unassembled WGS sequence"/>
</dbReference>
<dbReference type="EMBL" id="BAABRO010000002">
    <property type="protein sequence ID" value="GAA5505612.1"/>
    <property type="molecule type" value="Genomic_DNA"/>
</dbReference>
<evidence type="ECO:0000313" key="3">
    <source>
        <dbReference type="Proteomes" id="UP001416858"/>
    </source>
</evidence>
<sequence length="109" mass="12356">MACINLVTRVRDLLADVSDVSEKKMFGSLAFMVRGKMCVTAREERLMCRIAPALHQKSIKRKGCTTVVMRGRQYQGYVYIDADSVKSKQALKSWIQLALSYNEELTCSD</sequence>
<dbReference type="SUPFAM" id="SSF159894">
    <property type="entry name" value="YgaC/TfoX-N like"/>
    <property type="match status" value="1"/>
</dbReference>
<accession>A0ABP9VPE0</accession>
<protein>
    <recommendedName>
        <fullName evidence="1">TfoX N-terminal domain-containing protein</fullName>
    </recommendedName>
</protein>
<feature type="domain" description="TfoX N-terminal" evidence="1">
    <location>
        <begin position="12"/>
        <end position="100"/>
    </location>
</feature>
<evidence type="ECO:0000259" key="1">
    <source>
        <dbReference type="Pfam" id="PF04993"/>
    </source>
</evidence>
<dbReference type="RefSeq" id="WP_345682629.1">
    <property type="nucleotide sequence ID" value="NZ_BAABRO010000002.1"/>
</dbReference>
<gene>
    <name evidence="2" type="ORF">Rcae01_01057</name>
</gene>
<keyword evidence="3" id="KW-1185">Reference proteome</keyword>
<comment type="caution">
    <text evidence="2">The sequence shown here is derived from an EMBL/GenBank/DDBJ whole genome shotgun (WGS) entry which is preliminary data.</text>
</comment>
<reference evidence="2 3" key="1">
    <citation type="submission" date="2024-02" db="EMBL/GenBank/DDBJ databases">
        <title>Rhodopirellula caenicola NBRC 110016.</title>
        <authorList>
            <person name="Ichikawa N."/>
            <person name="Katano-Makiyama Y."/>
            <person name="Hidaka K."/>
        </authorList>
    </citation>
    <scope>NUCLEOTIDE SEQUENCE [LARGE SCALE GENOMIC DNA]</scope>
    <source>
        <strain evidence="2 3">NBRC 110016</strain>
    </source>
</reference>
<proteinExistence type="predicted"/>
<organism evidence="2 3">
    <name type="scientific">Novipirellula caenicola</name>
    <dbReference type="NCBI Taxonomy" id="1536901"/>
    <lineage>
        <taxon>Bacteria</taxon>
        <taxon>Pseudomonadati</taxon>
        <taxon>Planctomycetota</taxon>
        <taxon>Planctomycetia</taxon>
        <taxon>Pirellulales</taxon>
        <taxon>Pirellulaceae</taxon>
        <taxon>Novipirellula</taxon>
    </lineage>
</organism>
<dbReference type="Gene3D" id="3.30.1460.30">
    <property type="entry name" value="YgaC/TfoX-N like chaperone"/>
    <property type="match status" value="1"/>
</dbReference>
<dbReference type="InterPro" id="IPR007076">
    <property type="entry name" value="TfoX_N"/>
</dbReference>
<name>A0ABP9VPE0_9BACT</name>
<evidence type="ECO:0000313" key="2">
    <source>
        <dbReference type="EMBL" id="GAA5505612.1"/>
    </source>
</evidence>
<dbReference type="Pfam" id="PF04993">
    <property type="entry name" value="TfoX_N"/>
    <property type="match status" value="1"/>
</dbReference>